<evidence type="ECO:0000313" key="2">
    <source>
        <dbReference type="EMBL" id="ONH28007.1"/>
    </source>
</evidence>
<evidence type="ECO:0000313" key="3">
    <source>
        <dbReference type="Proteomes" id="UP000188929"/>
    </source>
</evidence>
<keyword evidence="1" id="KW-0560">Oxidoreductase</keyword>
<dbReference type="PANTHER" id="PTHR43570">
    <property type="entry name" value="ALDEHYDE DEHYDROGENASE"/>
    <property type="match status" value="1"/>
</dbReference>
<dbReference type="InterPro" id="IPR016161">
    <property type="entry name" value="Ald_DH/histidinol_DH"/>
</dbReference>
<dbReference type="GO" id="GO:0005737">
    <property type="term" value="C:cytoplasm"/>
    <property type="evidence" value="ECO:0007669"/>
    <property type="project" value="TreeGrafter"/>
</dbReference>
<reference evidence="3" key="1">
    <citation type="submission" date="2016-10" db="EMBL/GenBank/DDBJ databases">
        <title>Frankia sp. NRRL B-16386 Genome sequencing.</title>
        <authorList>
            <person name="Ghodhbane-Gtari F."/>
            <person name="Swanson E."/>
            <person name="Gueddou A."/>
            <person name="Hezbri K."/>
            <person name="Ktari K."/>
            <person name="Nouioui I."/>
            <person name="Morris K."/>
            <person name="Simpson S."/>
            <person name="Abebe-Akele F."/>
            <person name="Thomas K."/>
            <person name="Gtari M."/>
            <person name="Tisa L.S."/>
        </authorList>
    </citation>
    <scope>NUCLEOTIDE SEQUENCE [LARGE SCALE GENOMIC DNA]</scope>
    <source>
        <strain evidence="3">NRRL B-16386</strain>
    </source>
</reference>
<dbReference type="Proteomes" id="UP000188929">
    <property type="component" value="Unassembled WGS sequence"/>
</dbReference>
<protein>
    <recommendedName>
        <fullName evidence="4">Aldehyde dehydrogenase domain-containing protein</fullName>
    </recommendedName>
</protein>
<dbReference type="GO" id="GO:0006081">
    <property type="term" value="P:aldehyde metabolic process"/>
    <property type="evidence" value="ECO:0007669"/>
    <property type="project" value="InterPro"/>
</dbReference>
<accession>A0A1V2I7Z2</accession>
<evidence type="ECO:0000256" key="1">
    <source>
        <dbReference type="ARBA" id="ARBA00023002"/>
    </source>
</evidence>
<dbReference type="Gene3D" id="3.40.605.10">
    <property type="entry name" value="Aldehyde Dehydrogenase, Chain A, domain 1"/>
    <property type="match status" value="1"/>
</dbReference>
<dbReference type="PANTHER" id="PTHR43570:SF16">
    <property type="entry name" value="ALDEHYDE DEHYDROGENASE TYPE III, ISOFORM Q"/>
    <property type="match status" value="1"/>
</dbReference>
<dbReference type="EMBL" id="MOMC01000043">
    <property type="protein sequence ID" value="ONH28007.1"/>
    <property type="molecule type" value="Genomic_DNA"/>
</dbReference>
<evidence type="ECO:0008006" key="4">
    <source>
        <dbReference type="Google" id="ProtNLM"/>
    </source>
</evidence>
<keyword evidence="3" id="KW-1185">Reference proteome</keyword>
<dbReference type="AlphaFoldDB" id="A0A1V2I7Z2"/>
<dbReference type="RefSeq" id="WP_076818817.1">
    <property type="nucleotide sequence ID" value="NZ_MOMC01000043.1"/>
</dbReference>
<proteinExistence type="predicted"/>
<dbReference type="STRING" id="1834516.BL253_20600"/>
<sequence length="77" mass="7905">MSTISGGVTRDAMALHLMVDGVPFGGVGHSGMGYYHGKAGFDTFTHNRAITASALPFAVASTFVPPMVAPPASPVDR</sequence>
<dbReference type="SUPFAM" id="SSF53720">
    <property type="entry name" value="ALDH-like"/>
    <property type="match status" value="1"/>
</dbReference>
<name>A0A1V2I7Z2_9ACTN</name>
<organism evidence="2 3">
    <name type="scientific">Pseudofrankia asymbiotica</name>
    <dbReference type="NCBI Taxonomy" id="1834516"/>
    <lineage>
        <taxon>Bacteria</taxon>
        <taxon>Bacillati</taxon>
        <taxon>Actinomycetota</taxon>
        <taxon>Actinomycetes</taxon>
        <taxon>Frankiales</taxon>
        <taxon>Frankiaceae</taxon>
        <taxon>Pseudofrankia</taxon>
    </lineage>
</organism>
<dbReference type="Gene3D" id="3.40.309.10">
    <property type="entry name" value="Aldehyde Dehydrogenase, Chain A, domain 2"/>
    <property type="match status" value="1"/>
</dbReference>
<dbReference type="GO" id="GO:0004029">
    <property type="term" value="F:aldehyde dehydrogenase (NAD+) activity"/>
    <property type="evidence" value="ECO:0007669"/>
    <property type="project" value="TreeGrafter"/>
</dbReference>
<dbReference type="OrthoDB" id="6882680at2"/>
<comment type="caution">
    <text evidence="2">The sequence shown here is derived from an EMBL/GenBank/DDBJ whole genome shotgun (WGS) entry which is preliminary data.</text>
</comment>
<gene>
    <name evidence="2" type="ORF">BL253_20600</name>
</gene>
<dbReference type="InterPro" id="IPR016163">
    <property type="entry name" value="Ald_DH_C"/>
</dbReference>
<dbReference type="InterPro" id="IPR016162">
    <property type="entry name" value="Ald_DH_N"/>
</dbReference>
<dbReference type="InterPro" id="IPR012394">
    <property type="entry name" value="Aldehyde_DH_NAD(P)"/>
</dbReference>